<feature type="transmembrane region" description="Helical" evidence="2">
    <location>
        <begin position="201"/>
        <end position="223"/>
    </location>
</feature>
<dbReference type="InterPro" id="IPR002528">
    <property type="entry name" value="MATE_fam"/>
</dbReference>
<feature type="transmembrane region" description="Helical" evidence="2">
    <location>
        <begin position="320"/>
        <end position="341"/>
    </location>
</feature>
<dbReference type="Pfam" id="PF01554">
    <property type="entry name" value="MatE"/>
    <property type="match status" value="2"/>
</dbReference>
<feature type="transmembrane region" description="Helical" evidence="2">
    <location>
        <begin position="27"/>
        <end position="48"/>
    </location>
</feature>
<evidence type="ECO:0000256" key="1">
    <source>
        <dbReference type="ARBA" id="ARBA00022448"/>
    </source>
</evidence>
<dbReference type="OrthoDB" id="9780160at2"/>
<dbReference type="PANTHER" id="PTHR43298:SF2">
    <property type="entry name" value="FMN_FAD EXPORTER YEEO-RELATED"/>
    <property type="match status" value="1"/>
</dbReference>
<evidence type="ECO:0000313" key="4">
    <source>
        <dbReference type="Proteomes" id="UP000287447"/>
    </source>
</evidence>
<evidence type="ECO:0000313" key="3">
    <source>
        <dbReference type="EMBL" id="RVU39543.1"/>
    </source>
</evidence>
<feature type="transmembrane region" description="Helical" evidence="2">
    <location>
        <begin position="60"/>
        <end position="79"/>
    </location>
</feature>
<dbReference type="GO" id="GO:0042910">
    <property type="term" value="F:xenobiotic transmembrane transporter activity"/>
    <property type="evidence" value="ECO:0007669"/>
    <property type="project" value="InterPro"/>
</dbReference>
<feature type="transmembrane region" description="Helical" evidence="2">
    <location>
        <begin position="136"/>
        <end position="154"/>
    </location>
</feature>
<dbReference type="EMBL" id="SADE01000001">
    <property type="protein sequence ID" value="RVU39543.1"/>
    <property type="molecule type" value="Genomic_DNA"/>
</dbReference>
<comment type="caution">
    <text evidence="3">The sequence shown here is derived from an EMBL/GenBank/DDBJ whole genome shotgun (WGS) entry which is preliminary data.</text>
</comment>
<sequence length="456" mass="46776">MSDLVETVDNTATRTPDLFRLGMSLGLANLAHIAIGVTDVAMIGRLGAPELAAATLASSIYLMLSFAGIGFAIGVGPLLSRYLGAGDTASAANALAASAFSLGLAMLPCIAFIAAMEPVLLAVGQDALLSELAGSYAHWLALALPFTFVHGWLWSIASAHGHGRAVLAMSVSAVAVNFVGNYVFIFGAVGIPAFGLPGAGISTALTGLLTALALGLWLWRISVFDGLWRAWRVHLAVWRQIKPVLRYAVPFAVLEAATMAFFAVVAILVGYLGPVPLAAHSIVLQLSEIGIALALGFSEAAAISVAFNDGRDHGAARGRAIRNAVAIGGGGMILFAVAIGLGRNGLVPLFIGADVPLADETIALAAPLMLFGSLLLVVDSGRIVLTGVLQGLDDPRAPAVTSILCFALLGVPAAGLLAFPAGLGVQGIWLGMAFGMGMSSVILTVRVRRKLLLKSG</sequence>
<reference evidence="4" key="1">
    <citation type="submission" date="2019-01" db="EMBL/GenBank/DDBJ databases">
        <title>Gri0909 isolated from a small marine red alga.</title>
        <authorList>
            <person name="Kim J."/>
            <person name="Jeong S.E."/>
            <person name="Jeon C.O."/>
        </authorList>
    </citation>
    <scope>NUCLEOTIDE SEQUENCE [LARGE SCALE GENOMIC DNA]</scope>
    <source>
        <strain evidence="4">Gri0909</strain>
    </source>
</reference>
<feature type="transmembrane region" description="Helical" evidence="2">
    <location>
        <begin position="166"/>
        <end position="189"/>
    </location>
</feature>
<keyword evidence="2" id="KW-1133">Transmembrane helix</keyword>
<feature type="transmembrane region" description="Helical" evidence="2">
    <location>
        <begin position="361"/>
        <end position="378"/>
    </location>
</feature>
<dbReference type="RefSeq" id="WP_127764914.1">
    <property type="nucleotide sequence ID" value="NZ_SADE01000001.1"/>
</dbReference>
<keyword evidence="1" id="KW-0813">Transport</keyword>
<keyword evidence="2" id="KW-0472">Membrane</keyword>
<keyword evidence="2" id="KW-0812">Transmembrane</keyword>
<feature type="transmembrane region" description="Helical" evidence="2">
    <location>
        <begin position="399"/>
        <end position="421"/>
    </location>
</feature>
<dbReference type="PANTHER" id="PTHR43298">
    <property type="entry name" value="MULTIDRUG RESISTANCE PROTEIN NORM-RELATED"/>
    <property type="match status" value="1"/>
</dbReference>
<accession>A0A437QYF8</accession>
<feature type="transmembrane region" description="Helical" evidence="2">
    <location>
        <begin position="244"/>
        <end position="269"/>
    </location>
</feature>
<dbReference type="GO" id="GO:0005886">
    <property type="term" value="C:plasma membrane"/>
    <property type="evidence" value="ECO:0007669"/>
    <property type="project" value="TreeGrafter"/>
</dbReference>
<proteinExistence type="predicted"/>
<dbReference type="AlphaFoldDB" id="A0A437QYF8"/>
<organism evidence="3 4">
    <name type="scientific">Hwanghaeella grinnelliae</name>
    <dbReference type="NCBI Taxonomy" id="2500179"/>
    <lineage>
        <taxon>Bacteria</taxon>
        <taxon>Pseudomonadati</taxon>
        <taxon>Pseudomonadota</taxon>
        <taxon>Alphaproteobacteria</taxon>
        <taxon>Rhodospirillales</taxon>
        <taxon>Rhodospirillaceae</taxon>
        <taxon>Hwanghaeella</taxon>
    </lineage>
</organism>
<feature type="transmembrane region" description="Helical" evidence="2">
    <location>
        <begin position="91"/>
        <end position="116"/>
    </location>
</feature>
<keyword evidence="4" id="KW-1185">Reference proteome</keyword>
<evidence type="ECO:0000256" key="2">
    <source>
        <dbReference type="SAM" id="Phobius"/>
    </source>
</evidence>
<protein>
    <submittedName>
        <fullName evidence="3">MATE family efflux transporter</fullName>
    </submittedName>
</protein>
<feature type="transmembrane region" description="Helical" evidence="2">
    <location>
        <begin position="427"/>
        <end position="445"/>
    </location>
</feature>
<gene>
    <name evidence="3" type="ORF">EOI86_10035</name>
</gene>
<name>A0A437QYF8_9PROT</name>
<dbReference type="GO" id="GO:0015297">
    <property type="term" value="F:antiporter activity"/>
    <property type="evidence" value="ECO:0007669"/>
    <property type="project" value="InterPro"/>
</dbReference>
<feature type="transmembrane region" description="Helical" evidence="2">
    <location>
        <begin position="289"/>
        <end position="308"/>
    </location>
</feature>
<dbReference type="NCBIfam" id="TIGR00797">
    <property type="entry name" value="matE"/>
    <property type="match status" value="1"/>
</dbReference>
<dbReference type="InterPro" id="IPR050222">
    <property type="entry name" value="MATE_MdtK"/>
</dbReference>
<dbReference type="Proteomes" id="UP000287447">
    <property type="component" value="Unassembled WGS sequence"/>
</dbReference>